<dbReference type="Gene3D" id="3.60.15.10">
    <property type="entry name" value="Ribonuclease Z/Hydroxyacylglutathione hydrolase-like"/>
    <property type="match status" value="1"/>
</dbReference>
<dbReference type="PANTHER" id="PTHR46018:SF4">
    <property type="entry name" value="METALLO-HYDROLASE YHFI-RELATED"/>
    <property type="match status" value="1"/>
</dbReference>
<sequence>MKLTVIGCSGSMSGPASASSSYLVQSSAGGEVLLDLGAGTIGNLQNHIDPLSLDAIALSHLHADHCGDLAAMHVYRRWHPDAPGTPIPVYAPSDADKRLQQLADDPVDEDYGPEFDFHVVCPGDGVEVAGLRISFCQAWHTVPALGMLVEDIEDGGRFFYTGDSDLSDELVAAASQADLIVSEAAFEEGRDTVRGVHMTGVRAGQLAARAADAAGRFRPDGQLVLTHLQPWTSTQKTLTDAASVFDGPIEAARKDAFYLI</sequence>
<dbReference type="Proteomes" id="UP001215216">
    <property type="component" value="Chromosome"/>
</dbReference>
<accession>A0ABY8FZJ0</accession>
<evidence type="ECO:0000313" key="2">
    <source>
        <dbReference type="EMBL" id="WFM83947.1"/>
    </source>
</evidence>
<organism evidence="2 3">
    <name type="scientific">Arcanobacterium canis</name>
    <dbReference type="NCBI Taxonomy" id="999183"/>
    <lineage>
        <taxon>Bacteria</taxon>
        <taxon>Bacillati</taxon>
        <taxon>Actinomycetota</taxon>
        <taxon>Actinomycetes</taxon>
        <taxon>Actinomycetales</taxon>
        <taxon>Actinomycetaceae</taxon>
        <taxon>Arcanobacterium</taxon>
    </lineage>
</organism>
<evidence type="ECO:0000313" key="3">
    <source>
        <dbReference type="Proteomes" id="UP001215216"/>
    </source>
</evidence>
<protein>
    <submittedName>
        <fullName evidence="2">MBL fold metallo-hydrolase</fullName>
    </submittedName>
</protein>
<dbReference type="PANTHER" id="PTHR46018">
    <property type="entry name" value="ZINC PHOSPHODIESTERASE ELAC PROTEIN 1"/>
    <property type="match status" value="1"/>
</dbReference>
<dbReference type="InterPro" id="IPR036866">
    <property type="entry name" value="RibonucZ/Hydroxyglut_hydro"/>
</dbReference>
<keyword evidence="3" id="KW-1185">Reference proteome</keyword>
<dbReference type="Pfam" id="PF12706">
    <property type="entry name" value="Lactamase_B_2"/>
    <property type="match status" value="1"/>
</dbReference>
<dbReference type="CDD" id="cd07716">
    <property type="entry name" value="RNaseZ_short-form-like_MBL-fold"/>
    <property type="match status" value="1"/>
</dbReference>
<dbReference type="EMBL" id="CP121208">
    <property type="protein sequence ID" value="WFM83947.1"/>
    <property type="molecule type" value="Genomic_DNA"/>
</dbReference>
<evidence type="ECO:0000259" key="1">
    <source>
        <dbReference type="SMART" id="SM00849"/>
    </source>
</evidence>
<proteinExistence type="predicted"/>
<dbReference type="RefSeq" id="WP_278013342.1">
    <property type="nucleotide sequence ID" value="NZ_CP121208.1"/>
</dbReference>
<reference evidence="2 3" key="1">
    <citation type="submission" date="2023-03" db="EMBL/GenBank/DDBJ databases">
        <title>Complete genome of Arcanobacterium canis strain DSM 25104 isolated in 2010 from a canine otitis externa in Germany.</title>
        <authorList>
            <person name="Borowiak M."/>
            <person name="Kreitlow A."/>
            <person name="Malorny B."/>
            <person name="Laemmler C."/>
            <person name="Prenger-Berninghoff E."/>
            <person name="Ploetz M."/>
            <person name="Abdulmawjood A."/>
        </authorList>
    </citation>
    <scope>NUCLEOTIDE SEQUENCE [LARGE SCALE GENOMIC DNA]</scope>
    <source>
        <strain evidence="2 3">DSM 25104</strain>
    </source>
</reference>
<gene>
    <name evidence="2" type="ORF">P7079_02925</name>
</gene>
<name>A0ABY8FZJ0_9ACTO</name>
<dbReference type="InterPro" id="IPR001279">
    <property type="entry name" value="Metallo-B-lactamas"/>
</dbReference>
<dbReference type="SMART" id="SM00849">
    <property type="entry name" value="Lactamase_B"/>
    <property type="match status" value="1"/>
</dbReference>
<feature type="domain" description="Metallo-beta-lactamase" evidence="1">
    <location>
        <begin position="18"/>
        <end position="201"/>
    </location>
</feature>
<dbReference type="SUPFAM" id="SSF56281">
    <property type="entry name" value="Metallo-hydrolase/oxidoreductase"/>
    <property type="match status" value="1"/>
</dbReference>